<dbReference type="InterPro" id="IPR020841">
    <property type="entry name" value="PKS_Beta-ketoAc_synthase_dom"/>
</dbReference>
<accession>A0A252F6N4</accession>
<dbReference type="FunFam" id="3.40.47.10:FF:000009">
    <property type="entry name" value="3-oxoacyl-[acyl-carrier-protein] synthase 2"/>
    <property type="match status" value="1"/>
</dbReference>
<dbReference type="AlphaFoldDB" id="A0A252F6N4"/>
<dbReference type="SUPFAM" id="SSF53901">
    <property type="entry name" value="Thiolase-like"/>
    <property type="match status" value="2"/>
</dbReference>
<evidence type="ECO:0000256" key="4">
    <source>
        <dbReference type="ARBA" id="ARBA00014657"/>
    </source>
</evidence>
<sequence>MERVVITGIGAVTPIGNTAQEYWDGLLAGKNGIAPITRFDTEGYKASVAGEVKDFDPTAYIDKREAKHMDRFCQYALAAAAQAMEQSGLKEGSFDPFRAGTLVSSGIGGIQTFSDEQTKLNERGARRVSPFCIPMMIGNMASAHISMTYGLKGSSLSVVSACASGTHAVGEGMRAIRHGYLDIAVVGGAESSIVPIAVAGFANMHALSTESDPEAACCPFDARRSGFIMGEGAGVLVLESLSHAKARGATILAEVAGYGTTSDAYHITSPDPTGEGPARAMTMAIEDAGLTPADIDYINAHGTSTPVNDKCETDAIKMAFGESAQRVKISSTKSMTGHLLGAAGAIEAIACAMAVKEDKIPPTIHYEQPDETCDLDYVPNQAVSCPVSAAISNSLGFGGHNATILIRKYQD</sequence>
<dbReference type="GO" id="GO:0005829">
    <property type="term" value="C:cytosol"/>
    <property type="evidence" value="ECO:0007669"/>
    <property type="project" value="TreeGrafter"/>
</dbReference>
<evidence type="ECO:0000256" key="1">
    <source>
        <dbReference type="ARBA" id="ARBA00005194"/>
    </source>
</evidence>
<dbReference type="Pfam" id="PF02801">
    <property type="entry name" value="Ketoacyl-synt_C"/>
    <property type="match status" value="1"/>
</dbReference>
<organism evidence="18 19">
    <name type="scientific">Butyricicoccus porcorum</name>
    <dbReference type="NCBI Taxonomy" id="1945634"/>
    <lineage>
        <taxon>Bacteria</taxon>
        <taxon>Bacillati</taxon>
        <taxon>Bacillota</taxon>
        <taxon>Clostridia</taxon>
        <taxon>Eubacteriales</taxon>
        <taxon>Butyricicoccaceae</taxon>
        <taxon>Butyricicoccus</taxon>
    </lineage>
</organism>
<dbReference type="Pfam" id="PF00109">
    <property type="entry name" value="ketoacyl-synt"/>
    <property type="match status" value="1"/>
</dbReference>
<dbReference type="OrthoDB" id="9808669at2"/>
<comment type="function">
    <text evidence="11 14">Involved in the type II fatty acid elongation cycle. Catalyzes the elongation of a wide range of acyl-ACP by the addition of two carbons from malonyl-ACP to an acyl acceptor. Can efficiently catalyze the conversion of palmitoleoyl-ACP (cis-hexadec-9-enoyl-ACP) to cis-vaccenoyl-ACP (cis-octadec-11-enoyl-ACP), an essential step in the thermal regulation of fatty acid composition.</text>
</comment>
<keyword evidence="5 14" id="KW-0444">Lipid biosynthesis</keyword>
<comment type="caution">
    <text evidence="18">The sequence shown here is derived from an EMBL/GenBank/DDBJ whole genome shotgun (WGS) entry which is preliminary data.</text>
</comment>
<dbReference type="InterPro" id="IPR014031">
    <property type="entry name" value="Ketoacyl_synth_C"/>
</dbReference>
<feature type="domain" description="Ketosynthase family 3 (KS3)" evidence="17">
    <location>
        <begin position="1"/>
        <end position="408"/>
    </location>
</feature>
<dbReference type="InterPro" id="IPR014030">
    <property type="entry name" value="Ketoacyl_synth_N"/>
</dbReference>
<reference evidence="18 19" key="1">
    <citation type="submission" date="2017-05" db="EMBL/GenBank/DDBJ databases">
        <title>Butyricicoccus porcorum sp. nov. a butyrate-producing bacterium from the swine intestinal tract.</title>
        <authorList>
            <person name="Trachsel J."/>
            <person name="Humphrey S."/>
            <person name="Allen H.K."/>
        </authorList>
    </citation>
    <scope>NUCLEOTIDE SEQUENCE [LARGE SCALE GENOMIC DNA]</scope>
    <source>
        <strain evidence="18">BB10</strain>
    </source>
</reference>
<protein>
    <recommendedName>
        <fullName evidence="4 14">3-oxoacyl-[acyl-carrier-protein] synthase 2</fullName>
        <ecNumber evidence="3 14">2.3.1.179</ecNumber>
    </recommendedName>
</protein>
<evidence type="ECO:0000256" key="16">
    <source>
        <dbReference type="RuleBase" id="RU003694"/>
    </source>
</evidence>
<keyword evidence="6 14" id="KW-0808">Transferase</keyword>
<dbReference type="PIRSF" id="PIRSF000447">
    <property type="entry name" value="KAS_II"/>
    <property type="match status" value="1"/>
</dbReference>
<evidence type="ECO:0000256" key="12">
    <source>
        <dbReference type="ARBA" id="ARBA00047318"/>
    </source>
</evidence>
<gene>
    <name evidence="18" type="ORF">CBW42_02340</name>
</gene>
<evidence type="ECO:0000256" key="9">
    <source>
        <dbReference type="ARBA" id="ARBA00023160"/>
    </source>
</evidence>
<keyword evidence="7" id="KW-0276">Fatty acid metabolism</keyword>
<evidence type="ECO:0000256" key="5">
    <source>
        <dbReference type="ARBA" id="ARBA00022516"/>
    </source>
</evidence>
<dbReference type="NCBIfam" id="NF005589">
    <property type="entry name" value="PRK07314.1"/>
    <property type="match status" value="1"/>
</dbReference>
<dbReference type="Gene3D" id="3.40.47.10">
    <property type="match status" value="1"/>
</dbReference>
<dbReference type="UniPathway" id="UPA00094"/>
<evidence type="ECO:0000256" key="11">
    <source>
        <dbReference type="ARBA" id="ARBA00024006"/>
    </source>
</evidence>
<dbReference type="NCBIfam" id="TIGR03150">
    <property type="entry name" value="fabF"/>
    <property type="match status" value="1"/>
</dbReference>
<dbReference type="SMART" id="SM00825">
    <property type="entry name" value="PKS_KS"/>
    <property type="match status" value="1"/>
</dbReference>
<dbReference type="PANTHER" id="PTHR11712:SF336">
    <property type="entry name" value="3-OXOACYL-[ACYL-CARRIER-PROTEIN] SYNTHASE, MITOCHONDRIAL"/>
    <property type="match status" value="1"/>
</dbReference>
<evidence type="ECO:0000313" key="19">
    <source>
        <dbReference type="Proteomes" id="UP000194903"/>
    </source>
</evidence>
<dbReference type="InterPro" id="IPR018201">
    <property type="entry name" value="Ketoacyl_synth_AS"/>
</dbReference>
<dbReference type="EC" id="2.3.1.179" evidence="3 14"/>
<dbReference type="Proteomes" id="UP000194903">
    <property type="component" value="Unassembled WGS sequence"/>
</dbReference>
<keyword evidence="10 14" id="KW-0012">Acyltransferase</keyword>
<name>A0A252F6N4_9FIRM</name>
<dbReference type="GO" id="GO:0004315">
    <property type="term" value="F:3-oxoacyl-[acyl-carrier-protein] synthase activity"/>
    <property type="evidence" value="ECO:0007669"/>
    <property type="project" value="UniProtKB-UniRule"/>
</dbReference>
<evidence type="ECO:0000259" key="17">
    <source>
        <dbReference type="PROSITE" id="PS52004"/>
    </source>
</evidence>
<evidence type="ECO:0000256" key="2">
    <source>
        <dbReference type="ARBA" id="ARBA00008467"/>
    </source>
</evidence>
<dbReference type="PANTHER" id="PTHR11712">
    <property type="entry name" value="POLYKETIDE SYNTHASE-RELATED"/>
    <property type="match status" value="1"/>
</dbReference>
<keyword evidence="19" id="KW-1185">Reference proteome</keyword>
<evidence type="ECO:0000256" key="6">
    <source>
        <dbReference type="ARBA" id="ARBA00022679"/>
    </source>
</evidence>
<dbReference type="PROSITE" id="PS52004">
    <property type="entry name" value="KS3_2"/>
    <property type="match status" value="1"/>
</dbReference>
<evidence type="ECO:0000256" key="15">
    <source>
        <dbReference type="PIRSR" id="PIRSR000447-1"/>
    </source>
</evidence>
<keyword evidence="9 14" id="KW-0275">Fatty acid biosynthesis</keyword>
<dbReference type="InterPro" id="IPR017568">
    <property type="entry name" value="3-oxoacyl-ACP_synth-2"/>
</dbReference>
<feature type="active site" description="For beta-ketoacyl synthase activity" evidence="15">
    <location>
        <position position="162"/>
    </location>
</feature>
<proteinExistence type="inferred from homology"/>
<evidence type="ECO:0000256" key="14">
    <source>
        <dbReference type="PIRNR" id="PIRNR000447"/>
    </source>
</evidence>
<dbReference type="GO" id="GO:0006633">
    <property type="term" value="P:fatty acid biosynthetic process"/>
    <property type="evidence" value="ECO:0007669"/>
    <property type="project" value="UniProtKB-UniRule"/>
</dbReference>
<evidence type="ECO:0000256" key="10">
    <source>
        <dbReference type="ARBA" id="ARBA00023315"/>
    </source>
</evidence>
<evidence type="ECO:0000256" key="8">
    <source>
        <dbReference type="ARBA" id="ARBA00023098"/>
    </source>
</evidence>
<evidence type="ECO:0000256" key="13">
    <source>
        <dbReference type="ARBA" id="ARBA00047659"/>
    </source>
</evidence>
<dbReference type="InterPro" id="IPR016039">
    <property type="entry name" value="Thiolase-like"/>
</dbReference>
<comment type="pathway">
    <text evidence="1 14">Lipid metabolism; fatty acid biosynthesis.</text>
</comment>
<dbReference type="RefSeq" id="WP_087017367.1">
    <property type="nucleotide sequence ID" value="NZ_CP178353.1"/>
</dbReference>
<keyword evidence="8" id="KW-0443">Lipid metabolism</keyword>
<dbReference type="InterPro" id="IPR000794">
    <property type="entry name" value="Beta-ketoacyl_synthase"/>
</dbReference>
<dbReference type="PROSITE" id="PS00606">
    <property type="entry name" value="KS3_1"/>
    <property type="match status" value="1"/>
</dbReference>
<comment type="similarity">
    <text evidence="2 14 16">Belongs to the thiolase-like superfamily. Beta-ketoacyl-ACP synthases family.</text>
</comment>
<comment type="catalytic activity">
    <reaction evidence="12 14">
        <text>(9Z)-hexadecenoyl-[ACP] + malonyl-[ACP] + H(+) = 3-oxo-(11Z)-octadecenoyl-[ACP] + holo-[ACP] + CO2</text>
        <dbReference type="Rhea" id="RHEA:55040"/>
        <dbReference type="Rhea" id="RHEA-COMP:9623"/>
        <dbReference type="Rhea" id="RHEA-COMP:9685"/>
        <dbReference type="Rhea" id="RHEA-COMP:10800"/>
        <dbReference type="Rhea" id="RHEA-COMP:14074"/>
        <dbReference type="ChEBI" id="CHEBI:15378"/>
        <dbReference type="ChEBI" id="CHEBI:16526"/>
        <dbReference type="ChEBI" id="CHEBI:64479"/>
        <dbReference type="ChEBI" id="CHEBI:78449"/>
        <dbReference type="ChEBI" id="CHEBI:83989"/>
        <dbReference type="ChEBI" id="CHEBI:138538"/>
        <dbReference type="EC" id="2.3.1.179"/>
    </reaction>
</comment>
<dbReference type="EMBL" id="NHOC01000002">
    <property type="protein sequence ID" value="OUM21433.1"/>
    <property type="molecule type" value="Genomic_DNA"/>
</dbReference>
<evidence type="ECO:0000256" key="3">
    <source>
        <dbReference type="ARBA" id="ARBA00012356"/>
    </source>
</evidence>
<comment type="catalytic activity">
    <reaction evidence="13 14">
        <text>a fatty acyl-[ACP] + malonyl-[ACP] + H(+) = a 3-oxoacyl-[ACP] + holo-[ACP] + CO2</text>
        <dbReference type="Rhea" id="RHEA:22836"/>
        <dbReference type="Rhea" id="RHEA-COMP:9623"/>
        <dbReference type="Rhea" id="RHEA-COMP:9685"/>
        <dbReference type="Rhea" id="RHEA-COMP:9916"/>
        <dbReference type="Rhea" id="RHEA-COMP:14125"/>
        <dbReference type="ChEBI" id="CHEBI:15378"/>
        <dbReference type="ChEBI" id="CHEBI:16526"/>
        <dbReference type="ChEBI" id="CHEBI:64479"/>
        <dbReference type="ChEBI" id="CHEBI:78449"/>
        <dbReference type="ChEBI" id="CHEBI:78776"/>
        <dbReference type="ChEBI" id="CHEBI:138651"/>
    </reaction>
</comment>
<evidence type="ECO:0000256" key="7">
    <source>
        <dbReference type="ARBA" id="ARBA00022832"/>
    </source>
</evidence>
<evidence type="ECO:0000313" key="18">
    <source>
        <dbReference type="EMBL" id="OUM21433.1"/>
    </source>
</evidence>
<dbReference type="CDD" id="cd00834">
    <property type="entry name" value="KAS_I_II"/>
    <property type="match status" value="1"/>
</dbReference>